<dbReference type="RefSeq" id="WP_012108630.1">
    <property type="nucleotide sequence ID" value="NC_009714.1"/>
</dbReference>
<dbReference type="Proteomes" id="UP000002407">
    <property type="component" value="Chromosome"/>
</dbReference>
<dbReference type="HOGENOM" id="CLU_047806_4_0_7"/>
<dbReference type="GO" id="GO:0003887">
    <property type="term" value="F:DNA-directed DNA polymerase activity"/>
    <property type="evidence" value="ECO:0007669"/>
    <property type="project" value="InterPro"/>
</dbReference>
<dbReference type="KEGG" id="cha:CHAB381_0768"/>
<dbReference type="STRING" id="360107.CHAB381_0768"/>
<dbReference type="FunFam" id="3.30.420.10:FF:000045">
    <property type="entry name" value="3'-5' exonuclease DinG"/>
    <property type="match status" value="1"/>
</dbReference>
<dbReference type="Pfam" id="PF00929">
    <property type="entry name" value="RNase_T"/>
    <property type="match status" value="1"/>
</dbReference>
<dbReference type="NCBIfam" id="TIGR00573">
    <property type="entry name" value="dnaq"/>
    <property type="match status" value="1"/>
</dbReference>
<evidence type="ECO:0000313" key="5">
    <source>
        <dbReference type="Proteomes" id="UP000002407"/>
    </source>
</evidence>
<dbReference type="AlphaFoldDB" id="A7I1F1"/>
<dbReference type="GO" id="GO:0008408">
    <property type="term" value="F:3'-5' exonuclease activity"/>
    <property type="evidence" value="ECO:0007669"/>
    <property type="project" value="TreeGrafter"/>
</dbReference>
<accession>A7I1F1</accession>
<dbReference type="InterPro" id="IPR036397">
    <property type="entry name" value="RNaseH_sf"/>
</dbReference>
<dbReference type="NCBIfam" id="NF006316">
    <property type="entry name" value="PRK08517.1"/>
    <property type="match status" value="1"/>
</dbReference>
<dbReference type="EMBL" id="CP000776">
    <property type="protein sequence ID" value="ABS51598.1"/>
    <property type="molecule type" value="Genomic_DNA"/>
</dbReference>
<keyword evidence="5" id="KW-1185">Reference proteome</keyword>
<evidence type="ECO:0000259" key="3">
    <source>
        <dbReference type="SMART" id="SM00479"/>
    </source>
</evidence>
<evidence type="ECO:0000256" key="2">
    <source>
        <dbReference type="ARBA" id="ARBA00026073"/>
    </source>
</evidence>
<dbReference type="GO" id="GO:0003677">
    <property type="term" value="F:DNA binding"/>
    <property type="evidence" value="ECO:0007669"/>
    <property type="project" value="InterPro"/>
</dbReference>
<dbReference type="InterPro" id="IPR006054">
    <property type="entry name" value="DnaQ"/>
</dbReference>
<protein>
    <submittedName>
        <fullName evidence="4">DNA polymerase III subunit epsilon</fullName>
    </submittedName>
</protein>
<organism evidence="4 5">
    <name type="scientific">Campylobacter hominis (strain ATCC BAA-381 / DSM 21671 / CCUG 45161 / LMG 19568 / NCTC 13146 / CH001A)</name>
    <dbReference type="NCBI Taxonomy" id="360107"/>
    <lineage>
        <taxon>Bacteria</taxon>
        <taxon>Pseudomonadati</taxon>
        <taxon>Campylobacterota</taxon>
        <taxon>Epsilonproteobacteria</taxon>
        <taxon>Campylobacterales</taxon>
        <taxon>Campylobacteraceae</taxon>
        <taxon>Campylobacter</taxon>
    </lineage>
</organism>
<dbReference type="eggNOG" id="COG0847">
    <property type="taxonomic scope" value="Bacteria"/>
</dbReference>
<dbReference type="InterPro" id="IPR013520">
    <property type="entry name" value="Ribonucl_H"/>
</dbReference>
<proteinExistence type="predicted"/>
<dbReference type="GO" id="GO:0045004">
    <property type="term" value="P:DNA replication proofreading"/>
    <property type="evidence" value="ECO:0007669"/>
    <property type="project" value="TreeGrafter"/>
</dbReference>
<gene>
    <name evidence="4" type="ordered locus">CHAB381_0768</name>
</gene>
<dbReference type="CDD" id="cd06127">
    <property type="entry name" value="DEDDh"/>
    <property type="match status" value="1"/>
</dbReference>
<dbReference type="Gene3D" id="3.30.420.10">
    <property type="entry name" value="Ribonuclease H-like superfamily/Ribonuclease H"/>
    <property type="match status" value="1"/>
</dbReference>
<evidence type="ECO:0000313" key="4">
    <source>
        <dbReference type="EMBL" id="ABS51598.1"/>
    </source>
</evidence>
<dbReference type="InterPro" id="IPR012337">
    <property type="entry name" value="RNaseH-like_sf"/>
</dbReference>
<sequence>MKKSKTQNLIDLIAKKSINYHDFIALAMECERAGEIDFDPKDFSMWQLLGIKIIKLDNGKITLKSREISLDEADFCFVDIETNGGIDKGQIIEIGAIKVRAKEILNTFKTFVYASNIPENIVELTGIHTNDLKNAPHLSNVLENFRLFLGDSVFVAHNVKFDYGFISESLQKIGFGGLLNRRIDTIDLAKRTIAAQKYGLSSLKELLGIENEHHRAFSDALSCYEIFKFCTQKLPWYVQTIEDLIEFSKTAKSLALPKTNKI</sequence>
<comment type="subunit">
    <text evidence="2">DNA polymerase III contains a core (composed of alpha, epsilon and theta chains) that associates with a tau subunit. This core dimerizes to form the POLIII' complex. PolIII' associates with the gamma complex (composed of gamma, delta, delta', psi and chi chains) and with the beta chain to form the complete DNA polymerase III complex.</text>
</comment>
<name>A7I1F1_CAMHC</name>
<comment type="function">
    <text evidence="1">DNA polymerase III is a complex, multichain enzyme responsible for most of the replicative synthesis in bacteria. The epsilon subunit contain the editing function and is a proofreading 3'-5' exonuclease.</text>
</comment>
<dbReference type="SUPFAM" id="SSF53098">
    <property type="entry name" value="Ribonuclease H-like"/>
    <property type="match status" value="1"/>
</dbReference>
<feature type="domain" description="Exonuclease" evidence="3">
    <location>
        <begin position="74"/>
        <end position="236"/>
    </location>
</feature>
<evidence type="ECO:0000256" key="1">
    <source>
        <dbReference type="ARBA" id="ARBA00025483"/>
    </source>
</evidence>
<reference evidence="5" key="1">
    <citation type="submission" date="2007-07" db="EMBL/GenBank/DDBJ databases">
        <title>Complete genome sequence of Campylobacter hominis ATCC BAA-381, a commensal isolated from the human gastrointestinal tract.</title>
        <authorList>
            <person name="Fouts D.E."/>
            <person name="Mongodin E.F."/>
            <person name="Puiu D."/>
            <person name="Sebastian Y."/>
            <person name="Miller W.G."/>
            <person name="Mandrell R.E."/>
            <person name="Nelson K.E."/>
        </authorList>
    </citation>
    <scope>NUCLEOTIDE SEQUENCE [LARGE SCALE GENOMIC DNA]</scope>
    <source>
        <strain evidence="5">ATCC BAA-381 / LMG 19568 / NCTC 13146 / CH001A</strain>
    </source>
</reference>
<dbReference type="SMART" id="SM00479">
    <property type="entry name" value="EXOIII"/>
    <property type="match status" value="1"/>
</dbReference>
<dbReference type="GO" id="GO:0005829">
    <property type="term" value="C:cytosol"/>
    <property type="evidence" value="ECO:0007669"/>
    <property type="project" value="TreeGrafter"/>
</dbReference>
<dbReference type="PANTHER" id="PTHR30231:SF41">
    <property type="entry name" value="DNA POLYMERASE III SUBUNIT EPSILON"/>
    <property type="match status" value="1"/>
</dbReference>
<dbReference type="PANTHER" id="PTHR30231">
    <property type="entry name" value="DNA POLYMERASE III SUBUNIT EPSILON"/>
    <property type="match status" value="1"/>
</dbReference>